<proteinExistence type="predicted"/>
<gene>
    <name evidence="1" type="ordered locus">Pcal_0410</name>
</gene>
<reference evidence="1" key="1">
    <citation type="submission" date="2007-02" db="EMBL/GenBank/DDBJ databases">
        <title>Complete sequence of Pyrobaculum calidifontis JCM 11548.</title>
        <authorList>
            <consortium name="US DOE Joint Genome Institute"/>
            <person name="Copeland A."/>
            <person name="Lucas S."/>
            <person name="Lapidus A."/>
            <person name="Barry K."/>
            <person name="Glavina del Rio T."/>
            <person name="Dalin E."/>
            <person name="Tice H."/>
            <person name="Pitluck S."/>
            <person name="Chain P."/>
            <person name="Malfatti S."/>
            <person name="Shin M."/>
            <person name="Vergez L."/>
            <person name="Schmutz J."/>
            <person name="Larimer F."/>
            <person name="Land M."/>
            <person name="Hauser L."/>
            <person name="Kyrpides N."/>
            <person name="Mikhailova N."/>
            <person name="Cozen A.E."/>
            <person name="Fitz-Gibbon S.T."/>
            <person name="House C.H."/>
            <person name="Saltikov C."/>
            <person name="Lowe T.M."/>
            <person name="Richardson P."/>
        </authorList>
    </citation>
    <scope>NUCLEOTIDE SEQUENCE [LARGE SCALE GENOMIC DNA]</scope>
    <source>
        <strain evidence="1">JCM 11548</strain>
    </source>
</reference>
<accession>A3MT77</accession>
<evidence type="ECO:0000313" key="1">
    <source>
        <dbReference type="EMBL" id="ABO07844.1"/>
    </source>
</evidence>
<sequence>MRRLPAPVVSVGCIVRFLRVAVWGFVDAYQVFRDFYYSLGMPLRVVIEYRLRRRGVSLSDVFSKPWLLTKYVAEEMGGHNAELIAALFVEYVRKLGVDASVAWEALRGEEGWARFVSHVERL</sequence>
<dbReference type="HOGENOM" id="CLU_2103604_0_0_2"/>
<protein>
    <submittedName>
        <fullName evidence="1">Uncharacterized protein</fullName>
    </submittedName>
</protein>
<name>A3MT77_PYRCJ</name>
<dbReference type="eggNOG" id="arCOG03757">
    <property type="taxonomic scope" value="Archaea"/>
</dbReference>
<dbReference type="AlphaFoldDB" id="A3MT77"/>
<dbReference type="STRING" id="410359.Pcal_0410"/>
<dbReference type="EMBL" id="CP000561">
    <property type="protein sequence ID" value="ABO07844.1"/>
    <property type="molecule type" value="Genomic_DNA"/>
</dbReference>
<evidence type="ECO:0000313" key="2">
    <source>
        <dbReference type="Proteomes" id="UP000001431"/>
    </source>
</evidence>
<dbReference type="Proteomes" id="UP000001431">
    <property type="component" value="Chromosome"/>
</dbReference>
<organism evidence="1 2">
    <name type="scientific">Pyrobaculum calidifontis (strain DSM 21063 / JCM 11548 / VA1)</name>
    <dbReference type="NCBI Taxonomy" id="410359"/>
    <lineage>
        <taxon>Archaea</taxon>
        <taxon>Thermoproteota</taxon>
        <taxon>Thermoprotei</taxon>
        <taxon>Thermoproteales</taxon>
        <taxon>Thermoproteaceae</taxon>
        <taxon>Pyrobaculum</taxon>
    </lineage>
</organism>
<keyword evidence="2" id="KW-1185">Reference proteome</keyword>
<dbReference type="KEGG" id="pcl:Pcal_0410"/>